<comment type="similarity">
    <text evidence="3">Belongs to the ScpA family.</text>
</comment>
<sequence>MQNVTIRLDAFEGPLDLLYHLIEKNEIDIYDIPIAQLTDQYLAYLDAAEDRNMDGMSEFLVMAATLLEIKSKMLLPSTKKETEEEGPDPREELVLRLLEYKKIKGVTDDWKHRAEEAAQVFYKEADEAVKRLRQREEQPLDDFLQGITMEDLYHVFQEVMNRRESKVDRVRSSFRAVERDLFTVQDKMEYIRDLLILRPKITFFGIFRKGARKMEKVVTFLALLELIKTKEVKITQERTFGEIQITASDGSERI</sequence>
<comment type="subunit">
    <text evidence="3">Component of a cohesin-like complex composed of ScpA, ScpB and the Smc homodimer, in which ScpA and ScpB bind to the head domain of Smc. The presence of the three proteins is required for the association of the complex with DNA.</text>
</comment>
<evidence type="ECO:0000313" key="4">
    <source>
        <dbReference type="EMBL" id="MBM6876681.1"/>
    </source>
</evidence>
<protein>
    <recommendedName>
        <fullName evidence="2 3">Segregation and condensation protein A</fullName>
    </recommendedName>
</protein>
<comment type="caution">
    <text evidence="4">The sequence shown here is derived from an EMBL/GenBank/DDBJ whole genome shotgun (WGS) entry which is preliminary data.</text>
</comment>
<dbReference type="Pfam" id="PF02616">
    <property type="entry name" value="SMC_ScpA"/>
    <property type="match status" value="1"/>
</dbReference>
<dbReference type="Proteomes" id="UP000729290">
    <property type="component" value="Unassembled WGS sequence"/>
</dbReference>
<evidence type="ECO:0000256" key="3">
    <source>
        <dbReference type="HAMAP-Rule" id="MF_01805"/>
    </source>
</evidence>
<evidence type="ECO:0000256" key="2">
    <source>
        <dbReference type="ARBA" id="ARBA00044777"/>
    </source>
</evidence>
<proteinExistence type="inferred from homology"/>
<keyword evidence="3" id="KW-0132">Cell division</keyword>
<gene>
    <name evidence="3" type="primary">scpA</name>
    <name evidence="4" type="ORF">H9X83_00700</name>
</gene>
<dbReference type="PANTHER" id="PTHR33969">
    <property type="entry name" value="SEGREGATION AND CONDENSATION PROTEIN A"/>
    <property type="match status" value="1"/>
</dbReference>
<keyword evidence="3" id="KW-0963">Cytoplasm</keyword>
<dbReference type="Gene3D" id="6.10.250.2410">
    <property type="match status" value="1"/>
</dbReference>
<dbReference type="InterPro" id="IPR023093">
    <property type="entry name" value="ScpA-like_C"/>
</dbReference>
<organism evidence="4 5">
    <name type="scientific">Anaerotignum lactatifermentans</name>
    <dbReference type="NCBI Taxonomy" id="160404"/>
    <lineage>
        <taxon>Bacteria</taxon>
        <taxon>Bacillati</taxon>
        <taxon>Bacillota</taxon>
        <taxon>Clostridia</taxon>
        <taxon>Lachnospirales</taxon>
        <taxon>Anaerotignaceae</taxon>
        <taxon>Anaerotignum</taxon>
    </lineage>
</organism>
<comment type="subcellular location">
    <subcellularLocation>
        <location evidence="3">Cytoplasm</location>
    </subcellularLocation>
    <text evidence="3">Associated with two foci at the outer edges of the nucleoid region in young cells, and at four foci within both cell halves in older cells.</text>
</comment>
<dbReference type="RefSeq" id="WP_205132407.1">
    <property type="nucleotide sequence ID" value="NZ_JACSNT010000001.1"/>
</dbReference>
<keyword evidence="5" id="KW-1185">Reference proteome</keyword>
<evidence type="ECO:0000256" key="1">
    <source>
        <dbReference type="ARBA" id="ARBA00022829"/>
    </source>
</evidence>
<dbReference type="HAMAP" id="MF_01805">
    <property type="entry name" value="ScpA"/>
    <property type="match status" value="1"/>
</dbReference>
<dbReference type="InterPro" id="IPR003768">
    <property type="entry name" value="ScpA"/>
</dbReference>
<dbReference type="Gene3D" id="1.10.10.580">
    <property type="entry name" value="Structural maintenance of chromosome 1. Chain E"/>
    <property type="match status" value="1"/>
</dbReference>
<keyword evidence="1 3" id="KW-0159">Chromosome partition</keyword>
<dbReference type="PANTHER" id="PTHR33969:SF2">
    <property type="entry name" value="SEGREGATION AND CONDENSATION PROTEIN A"/>
    <property type="match status" value="1"/>
</dbReference>
<name>A0ABS2G5H3_9FIRM</name>
<comment type="function">
    <text evidence="3">Participates in chromosomal partition during cell division. May act via the formation of a condensin-like complex containing Smc and ScpB that pull DNA away from mid-cell into both cell halves.</text>
</comment>
<evidence type="ECO:0000313" key="5">
    <source>
        <dbReference type="Proteomes" id="UP000729290"/>
    </source>
</evidence>
<keyword evidence="3" id="KW-0131">Cell cycle</keyword>
<reference evidence="4 5" key="1">
    <citation type="journal article" date="2021" name="Sci. Rep.">
        <title>The distribution of antibiotic resistance genes in chicken gut microbiota commensals.</title>
        <authorList>
            <person name="Juricova H."/>
            <person name="Matiasovicova J."/>
            <person name="Kubasova T."/>
            <person name="Cejkova D."/>
            <person name="Rychlik I."/>
        </authorList>
    </citation>
    <scope>NUCLEOTIDE SEQUENCE [LARGE SCALE GENOMIC DNA]</scope>
    <source>
        <strain evidence="4 5">An431b</strain>
    </source>
</reference>
<dbReference type="EMBL" id="JACSNV010000001">
    <property type="protein sequence ID" value="MBM6876681.1"/>
    <property type="molecule type" value="Genomic_DNA"/>
</dbReference>
<accession>A0ABS2G5H3</accession>